<proteinExistence type="predicted"/>
<reference evidence="1" key="1">
    <citation type="submission" date="2023-07" db="EMBL/GenBank/DDBJ databases">
        <title>Mucosal microbiota of week-old chicken and adult hens.</title>
        <authorList>
            <person name="Volf J."/>
            <person name="Karasova D."/>
            <person name="Crhanova M."/>
            <person name="Faldynova M."/>
            <person name="Prikrylova H."/>
            <person name="Zeman M."/>
            <person name="Babak V."/>
            <person name="Rajova J."/>
            <person name="Rychlik I."/>
        </authorList>
    </citation>
    <scope>NUCLEOTIDE SEQUENCE</scope>
    <source>
        <strain evidence="1">ET902</strain>
    </source>
</reference>
<name>A0ABT8YVJ1_9SPIR</name>
<dbReference type="RefSeq" id="WP_304386018.1">
    <property type="nucleotide sequence ID" value="NZ_JAUPBL010000106.1"/>
</dbReference>
<gene>
    <name evidence="1" type="ORF">Q5M86_03590</name>
</gene>
<evidence type="ECO:0000313" key="1">
    <source>
        <dbReference type="EMBL" id="MDO7019854.1"/>
    </source>
</evidence>
<evidence type="ECO:0000313" key="2">
    <source>
        <dbReference type="Proteomes" id="UP001175147"/>
    </source>
</evidence>
<dbReference type="Gene3D" id="3.30.420.240">
    <property type="match status" value="1"/>
</dbReference>
<dbReference type="EMBL" id="JAUPBM010000027">
    <property type="protein sequence ID" value="MDO7019854.1"/>
    <property type="molecule type" value="Genomic_DNA"/>
</dbReference>
<dbReference type="Gene3D" id="3.40.50.300">
    <property type="entry name" value="P-loop containing nucleotide triphosphate hydrolases"/>
    <property type="match status" value="1"/>
</dbReference>
<dbReference type="InterPro" id="IPR027417">
    <property type="entry name" value="P-loop_NTPase"/>
</dbReference>
<dbReference type="Pfam" id="PF03237">
    <property type="entry name" value="Terminase_6N"/>
    <property type="match status" value="1"/>
</dbReference>
<organism evidence="1 2">
    <name type="scientific">Brachyspira innocens</name>
    <dbReference type="NCBI Taxonomy" id="13264"/>
    <lineage>
        <taxon>Bacteria</taxon>
        <taxon>Pseudomonadati</taxon>
        <taxon>Spirochaetota</taxon>
        <taxon>Spirochaetia</taxon>
        <taxon>Brachyspirales</taxon>
        <taxon>Brachyspiraceae</taxon>
        <taxon>Brachyspira</taxon>
    </lineage>
</organism>
<sequence>MNNKVKNKKILLPYQEKWIINQDKVKVWEKSRRIGASYVEALNCVLKASLSKKENGMSCYYISYAKDMTQQFIKDAAFWAKLLNIACEDFGETVIKDENKDITIYKIRFESGFEIWGLPSVPRSIRSKQGHIVIDEAAFCDDLKELLKAALAMLMWGGSVSILSTHNGEDNQFNLLVKDIESGRKDYYLQTTDIDEALKDGLYKKICEISKEEYSKSKEQEWLKSIIKDYGEAYEEELYCIPSKNGDKYFNRALLETVADEKIEVYRFYEKDDFTFKTENERYAKMLEYFNIVKHLFTNIKDEVVLGEDFARSGDLTVLWFEKIKLSKNKTKTLCVIELRNIPFSNQEQFILLCINELGRKFLGAAFDARGNGQMIAENLSLTYRGLILEVMITRKWYAENMPKLKSAVEDKTTNIPKDNFIIDDFLQAEVWQGIPLIRERTGIRGNKRHGDSLIAKVMAIYAINELELNIYQKITYEPVKTQNCWRT</sequence>
<accession>A0ABT8YVJ1</accession>
<keyword evidence="2" id="KW-1185">Reference proteome</keyword>
<dbReference type="Proteomes" id="UP001175147">
    <property type="component" value="Unassembled WGS sequence"/>
</dbReference>
<protein>
    <submittedName>
        <fullName evidence="1">Terminase family protein</fullName>
    </submittedName>
</protein>
<comment type="caution">
    <text evidence="1">The sequence shown here is derived from an EMBL/GenBank/DDBJ whole genome shotgun (WGS) entry which is preliminary data.</text>
</comment>